<name>A0A2P2P0T6_RHIMU</name>
<dbReference type="EMBL" id="GGEC01067767">
    <property type="protein sequence ID" value="MBX48251.1"/>
    <property type="molecule type" value="Transcribed_RNA"/>
</dbReference>
<proteinExistence type="predicted"/>
<organism evidence="1">
    <name type="scientific">Rhizophora mucronata</name>
    <name type="common">Asiatic mangrove</name>
    <dbReference type="NCBI Taxonomy" id="61149"/>
    <lineage>
        <taxon>Eukaryota</taxon>
        <taxon>Viridiplantae</taxon>
        <taxon>Streptophyta</taxon>
        <taxon>Embryophyta</taxon>
        <taxon>Tracheophyta</taxon>
        <taxon>Spermatophyta</taxon>
        <taxon>Magnoliopsida</taxon>
        <taxon>eudicotyledons</taxon>
        <taxon>Gunneridae</taxon>
        <taxon>Pentapetalae</taxon>
        <taxon>rosids</taxon>
        <taxon>fabids</taxon>
        <taxon>Malpighiales</taxon>
        <taxon>Rhizophoraceae</taxon>
        <taxon>Rhizophora</taxon>
    </lineage>
</organism>
<protein>
    <submittedName>
        <fullName evidence="1">Uncharacterized protein</fullName>
    </submittedName>
</protein>
<dbReference type="AlphaFoldDB" id="A0A2P2P0T6"/>
<accession>A0A2P2P0T6</accession>
<sequence>MLIFSPLFSALHGYDEIMLSRRLLFG</sequence>
<evidence type="ECO:0000313" key="1">
    <source>
        <dbReference type="EMBL" id="MBX48251.1"/>
    </source>
</evidence>
<reference evidence="1" key="1">
    <citation type="submission" date="2018-02" db="EMBL/GenBank/DDBJ databases">
        <title>Rhizophora mucronata_Transcriptome.</title>
        <authorList>
            <person name="Meera S.P."/>
            <person name="Sreeshan A."/>
            <person name="Augustine A."/>
        </authorList>
    </citation>
    <scope>NUCLEOTIDE SEQUENCE</scope>
    <source>
        <tissue evidence="1">Leaf</tissue>
    </source>
</reference>